<evidence type="ECO:0000313" key="3">
    <source>
        <dbReference type="Proteomes" id="UP000001542"/>
    </source>
</evidence>
<dbReference type="VEuPathDB" id="TrichDB:TVAG_100990"/>
<dbReference type="SMR" id="A2DJI3"/>
<organism evidence="2 3">
    <name type="scientific">Trichomonas vaginalis (strain ATCC PRA-98 / G3)</name>
    <dbReference type="NCBI Taxonomy" id="412133"/>
    <lineage>
        <taxon>Eukaryota</taxon>
        <taxon>Metamonada</taxon>
        <taxon>Parabasalia</taxon>
        <taxon>Trichomonadida</taxon>
        <taxon>Trichomonadidae</taxon>
        <taxon>Trichomonas</taxon>
    </lineage>
</organism>
<accession>A2DJI3</accession>
<feature type="coiled-coil region" evidence="1">
    <location>
        <begin position="25"/>
        <end position="101"/>
    </location>
</feature>
<name>A2DJI3_TRIV3</name>
<feature type="coiled-coil region" evidence="1">
    <location>
        <begin position="167"/>
        <end position="208"/>
    </location>
</feature>
<dbReference type="Proteomes" id="UP000001542">
    <property type="component" value="Unassembled WGS sequence"/>
</dbReference>
<feature type="coiled-coil region" evidence="1">
    <location>
        <begin position="234"/>
        <end position="268"/>
    </location>
</feature>
<reference evidence="2" key="1">
    <citation type="submission" date="2006-10" db="EMBL/GenBank/DDBJ databases">
        <authorList>
            <person name="Amadeo P."/>
            <person name="Zhao Q."/>
            <person name="Wortman J."/>
            <person name="Fraser-Liggett C."/>
            <person name="Carlton J."/>
        </authorList>
    </citation>
    <scope>NUCLEOTIDE SEQUENCE</scope>
    <source>
        <strain evidence="2">G3</strain>
    </source>
</reference>
<dbReference type="EMBL" id="DS113208">
    <property type="protein sequence ID" value="EAY19383.1"/>
    <property type="molecule type" value="Genomic_DNA"/>
</dbReference>
<protein>
    <submittedName>
        <fullName evidence="2">Uncharacterized protein</fullName>
    </submittedName>
</protein>
<evidence type="ECO:0000313" key="2">
    <source>
        <dbReference type="EMBL" id="EAY19383.1"/>
    </source>
</evidence>
<gene>
    <name evidence="2" type="ORF">TVAG_100990</name>
</gene>
<dbReference type="RefSeq" id="XP_001580369.1">
    <property type="nucleotide sequence ID" value="XM_001580319.1"/>
</dbReference>
<keyword evidence="1" id="KW-0175">Coiled coil</keyword>
<dbReference type="InParanoid" id="A2DJI3"/>
<dbReference type="VEuPathDB" id="TrichDB:TVAGG3_1036270"/>
<evidence type="ECO:0000256" key="1">
    <source>
        <dbReference type="SAM" id="Coils"/>
    </source>
</evidence>
<reference evidence="2" key="2">
    <citation type="journal article" date="2007" name="Science">
        <title>Draft genome sequence of the sexually transmitted pathogen Trichomonas vaginalis.</title>
        <authorList>
            <person name="Carlton J.M."/>
            <person name="Hirt R.P."/>
            <person name="Silva J.C."/>
            <person name="Delcher A.L."/>
            <person name="Schatz M."/>
            <person name="Zhao Q."/>
            <person name="Wortman J.R."/>
            <person name="Bidwell S.L."/>
            <person name="Alsmark U.C.M."/>
            <person name="Besteiro S."/>
            <person name="Sicheritz-Ponten T."/>
            <person name="Noel C.J."/>
            <person name="Dacks J.B."/>
            <person name="Foster P.G."/>
            <person name="Simillion C."/>
            <person name="Van de Peer Y."/>
            <person name="Miranda-Saavedra D."/>
            <person name="Barton G.J."/>
            <person name="Westrop G.D."/>
            <person name="Mueller S."/>
            <person name="Dessi D."/>
            <person name="Fiori P.L."/>
            <person name="Ren Q."/>
            <person name="Paulsen I."/>
            <person name="Zhang H."/>
            <person name="Bastida-Corcuera F.D."/>
            <person name="Simoes-Barbosa A."/>
            <person name="Brown M.T."/>
            <person name="Hayes R.D."/>
            <person name="Mukherjee M."/>
            <person name="Okumura C.Y."/>
            <person name="Schneider R."/>
            <person name="Smith A.J."/>
            <person name="Vanacova S."/>
            <person name="Villalvazo M."/>
            <person name="Haas B.J."/>
            <person name="Pertea M."/>
            <person name="Feldblyum T.V."/>
            <person name="Utterback T.R."/>
            <person name="Shu C.L."/>
            <person name="Osoegawa K."/>
            <person name="de Jong P.J."/>
            <person name="Hrdy I."/>
            <person name="Horvathova L."/>
            <person name="Zubacova Z."/>
            <person name="Dolezal P."/>
            <person name="Malik S.B."/>
            <person name="Logsdon J.M. Jr."/>
            <person name="Henze K."/>
            <person name="Gupta A."/>
            <person name="Wang C.C."/>
            <person name="Dunne R.L."/>
            <person name="Upcroft J.A."/>
            <person name="Upcroft P."/>
            <person name="White O."/>
            <person name="Salzberg S.L."/>
            <person name="Tang P."/>
            <person name="Chiu C.-H."/>
            <person name="Lee Y.-S."/>
            <person name="Embley T.M."/>
            <person name="Coombs G.H."/>
            <person name="Mottram J.C."/>
            <person name="Tachezy J."/>
            <person name="Fraser-Liggett C.M."/>
            <person name="Johnson P.J."/>
        </authorList>
    </citation>
    <scope>NUCLEOTIDE SEQUENCE [LARGE SCALE GENOMIC DNA]</scope>
    <source>
        <strain evidence="2">G3</strain>
    </source>
</reference>
<proteinExistence type="predicted"/>
<dbReference type="KEGG" id="tva:5464902"/>
<sequence length="307" mass="35932">MDNKYVDIAEHLIEQRQTMKQSAFNAKVNKLTALLTNKIEEIQNEINRIEHKSSVISKKEETDVQNIGKEYQMLQLLTALANKYESQLRTSTSEQKRLQELNDFENVIKGKYAHQSLRLKKVKHHIAVKKKQLEDESRIDMPKRKARIAEEKEILIKYQNFIKAEKRLDFNLRISETENNIANIQQEIDRISNANVELKHELENKQNMKDVVANDISQFENTVNSNVQHINDTKEILEKENLQIAQNISNLKREISNLEKEAVELDSIYSFTINMKNTLDKGHKLAEIIQEQASLDLKTYCCYYILC</sequence>
<dbReference type="AlphaFoldDB" id="A2DJI3"/>
<keyword evidence="3" id="KW-1185">Reference proteome</keyword>